<gene>
    <name evidence="3" type="ORF">SAMN05444414_12257</name>
</gene>
<reference evidence="4" key="1">
    <citation type="submission" date="2016-11" db="EMBL/GenBank/DDBJ databases">
        <authorList>
            <person name="Varghese N."/>
            <person name="Submissions S."/>
        </authorList>
    </citation>
    <scope>NUCLEOTIDE SEQUENCE [LARGE SCALE GENOMIC DNA]</scope>
    <source>
        <strain evidence="4">DSM 29327</strain>
    </source>
</reference>
<feature type="domain" description="SseB protein N-terminal" evidence="2">
    <location>
        <begin position="26"/>
        <end position="134"/>
    </location>
</feature>
<keyword evidence="4" id="KW-1185">Reference proteome</keyword>
<dbReference type="AlphaFoldDB" id="A0A1M7C143"/>
<feature type="region of interest" description="Disordered" evidence="1">
    <location>
        <begin position="252"/>
        <end position="275"/>
    </location>
</feature>
<evidence type="ECO:0000259" key="2">
    <source>
        <dbReference type="Pfam" id="PF07179"/>
    </source>
</evidence>
<evidence type="ECO:0000313" key="3">
    <source>
        <dbReference type="EMBL" id="SHL61038.1"/>
    </source>
</evidence>
<accession>A0A1M7C143</accession>
<dbReference type="EMBL" id="FRBN01000022">
    <property type="protein sequence ID" value="SHL61038.1"/>
    <property type="molecule type" value="Genomic_DNA"/>
</dbReference>
<dbReference type="STRING" id="1054996.SAMN05444414_12257"/>
<dbReference type="Pfam" id="PF07179">
    <property type="entry name" value="SseB"/>
    <property type="match status" value="1"/>
</dbReference>
<name>A0A1M7C143_9RHOB</name>
<evidence type="ECO:0000256" key="1">
    <source>
        <dbReference type="SAM" id="MobiDB-lite"/>
    </source>
</evidence>
<evidence type="ECO:0000313" key="4">
    <source>
        <dbReference type="Proteomes" id="UP000184191"/>
    </source>
</evidence>
<dbReference type="InterPro" id="IPR009839">
    <property type="entry name" value="SseB_N"/>
</dbReference>
<proteinExistence type="predicted"/>
<sequence>MFCLNYVQRFKGLSMTELTRLDAAHAAMEAAPEDGAARMRFYETLAASELYLLLKSEPEGEAIDPEVFDLSDHSFVLVFDQEARLSSFANRPAPYAALSGRGIAAMLAGQGIGLGVNLEVAPSSILIPPEAVDWLAETLGTGPSEIEARVERFHAPKGLPENVVVALDARLASATGLASLAYLVGVTYDSGAQGHMLGFVDAAPGAEAALAQAVSEVLIFSGLEAAALDVAFFAANDPAAARLSTCGLRFDLPQHSTPEPRRAPGSDPAKPPILK</sequence>
<protein>
    <submittedName>
        <fullName evidence="3">SseB protein N-terminal domain-containing protein</fullName>
    </submittedName>
</protein>
<organism evidence="3 4">
    <name type="scientific">Roseovarius marisflavi</name>
    <dbReference type="NCBI Taxonomy" id="1054996"/>
    <lineage>
        <taxon>Bacteria</taxon>
        <taxon>Pseudomonadati</taxon>
        <taxon>Pseudomonadota</taxon>
        <taxon>Alphaproteobacteria</taxon>
        <taxon>Rhodobacterales</taxon>
        <taxon>Roseobacteraceae</taxon>
        <taxon>Roseovarius</taxon>
    </lineage>
</organism>
<dbReference type="Proteomes" id="UP000184191">
    <property type="component" value="Unassembled WGS sequence"/>
</dbReference>